<dbReference type="GO" id="GO:0090374">
    <property type="term" value="P:oligopeptide export from mitochondrion"/>
    <property type="evidence" value="ECO:0007669"/>
    <property type="project" value="TreeGrafter"/>
</dbReference>
<dbReference type="AlphaFoldDB" id="A0A5N7BL31"/>
<dbReference type="SUPFAM" id="SSF52540">
    <property type="entry name" value="P-loop containing nucleoside triphosphate hydrolases"/>
    <property type="match status" value="2"/>
</dbReference>
<feature type="compositionally biased region" description="Polar residues" evidence="12">
    <location>
        <begin position="649"/>
        <end position="662"/>
    </location>
</feature>
<dbReference type="PROSITE" id="PS50893">
    <property type="entry name" value="ABC_TRANSPORTER_2"/>
    <property type="match status" value="2"/>
</dbReference>
<sequence length="1271" mass="139055">MASQVDPPAPANNGTSLSSAEDKASHGQATSTSEPAGGLRSYLRIFSYTDTVGWVLNLLALVGAIGAGAALPLMDVLFGKMITNFNDFATGSNSPGDFRSVMNKFTLYFVYLFIGKFVLAYTWTLSLSVSAVRTTKSIRIAFLTHLLRQDIGFFDANKSGSSVVQLTTNANLVNQGISEKLGFAVQGTATFVAAFIVAFVVQWKLTLITICIAPAILIVTSICAAILVKQENRILHVNSTAGSLAEEVLASMKTVHAFSAFSKLTAKYDDHAKEAKRLGLTQSLNMAILYSAEFFCVYAGYGLAFWQGVRMYARGEINEPGKIITVIFAVIVAATAMTQIAPQIVQVTKAASAAQSLWEVIDRESPIDGLSLDGEQPDKCKGNIDFSNVSFSYPTRPQVPVLHGFTLSIPANKTTALVGPSGSGKSTVTGLLERWYNTQDGIITLDGVDIRQLNIQWLRTNIRIVQQEPTLFNATIFENVAYGLAGTDYANASKQVQFERVVTACRAAYAHDFIETLPEKYDTLVGERATMLSGGQKQRIAIARSIVSDPKVLILDEATSALDPQAEKIVQEALDNVSASRTTITIAHKLSTIKKADQIVVLSQGRIVEKGTHDELKAAGGTYHRLIKAQDLGTVDNHKSQPEKEKNEGSTGITPIISGQQEQNKEAKLVERLKAPSGRGRSLIRYLIVLILERRELWVEFIITLITCVVGGATYPILAFLFARVLDVFQIESTSKMVEQGDFYALMFFVVALVILFVYGVLGWVTNVIANCIVYTYRLEMFRNYIRQDMTFYDQPQHTTGSLVSELAAKPTSLQELLGFNVGIVIIALVNIIASSILSISVGWKLGLAVLAGAMIPMVFCGYLRIRLEFRLDDATSHRFSQSAALAGEAVSAIRTVASLAIERVILQKYTDKLAGIERRSIKSLTWTMFWLALTQSLSLLSMALSFWYGGRLLSTGEYSSTRLYIVVIGAILSGEAAASFFMFSTSFTKSQAACNYIFWLRSLQPDVQDGSSDTAAGMSKNTAARMELQDVAFRYPTRPTRPVLNDINVDINPGQFVAFVGPSGHGKSSLISLLQRYYNPSSGIIALDGADIRDMPLASYRSHLSLVQQEPVLYQGTIRENIALGLEEEATDEQIYEACRQANIFDFISSLPDGLATPCGSRGSLFSGGQRQRIAIARALIRRPRLLLLDEATSALDTESERIVQEALDQAKDGRTTIAIAHRLSTIKHSDRIFVLVGGRVREQGAHEELLRQRGIYYEMCLGQALDKAT</sequence>
<dbReference type="Pfam" id="PF00005">
    <property type="entry name" value="ABC_tran"/>
    <property type="match status" value="2"/>
</dbReference>
<dbReference type="FunFam" id="3.40.50.300:FF:001530">
    <property type="entry name" value="ABC multidrug transporter (Eurofung)"/>
    <property type="match status" value="1"/>
</dbReference>
<dbReference type="InterPro" id="IPR011527">
    <property type="entry name" value="ABC1_TM_dom"/>
</dbReference>
<gene>
    <name evidence="16" type="ORF">BDV26DRAFT_288524</name>
</gene>
<feature type="transmembrane region" description="Helical" evidence="13">
    <location>
        <begin position="697"/>
        <end position="723"/>
    </location>
</feature>
<dbReference type="CDD" id="cd18578">
    <property type="entry name" value="ABC_6TM_Pgp_ABCB1_D2_like"/>
    <property type="match status" value="1"/>
</dbReference>
<dbReference type="CDD" id="cd18577">
    <property type="entry name" value="ABC_6TM_Pgp_ABCB1_D1_like"/>
    <property type="match status" value="1"/>
</dbReference>
<dbReference type="InterPro" id="IPR039421">
    <property type="entry name" value="Type_1_exporter"/>
</dbReference>
<evidence type="ECO:0000256" key="9">
    <source>
        <dbReference type="ARBA" id="ARBA00022989"/>
    </source>
</evidence>
<evidence type="ECO:0000256" key="2">
    <source>
        <dbReference type="ARBA" id="ARBA00007577"/>
    </source>
</evidence>
<evidence type="ECO:0000256" key="10">
    <source>
        <dbReference type="ARBA" id="ARBA00023136"/>
    </source>
</evidence>
<evidence type="ECO:0000256" key="5">
    <source>
        <dbReference type="ARBA" id="ARBA00022692"/>
    </source>
</evidence>
<dbReference type="PANTHER" id="PTHR43394">
    <property type="entry name" value="ATP-DEPENDENT PERMEASE MDL1, MITOCHONDRIAL"/>
    <property type="match status" value="1"/>
</dbReference>
<feature type="transmembrane region" description="Helical" evidence="13">
    <location>
        <begin position="323"/>
        <end position="341"/>
    </location>
</feature>
<keyword evidence="6" id="KW-0677">Repeat</keyword>
<comment type="similarity">
    <text evidence="2">Belongs to the ABC transporter superfamily. ABCB family. Multidrug resistance exporter (TC 3.A.1.201) subfamily.</text>
</comment>
<feature type="region of interest" description="Disordered" evidence="12">
    <location>
        <begin position="1"/>
        <end position="35"/>
    </location>
</feature>
<keyword evidence="10 13" id="KW-0472">Membrane</keyword>
<evidence type="ECO:0000259" key="15">
    <source>
        <dbReference type="PROSITE" id="PS50929"/>
    </source>
</evidence>
<keyword evidence="3" id="KW-0813">Transport</keyword>
<evidence type="ECO:0000256" key="13">
    <source>
        <dbReference type="SAM" id="Phobius"/>
    </source>
</evidence>
<evidence type="ECO:0000256" key="8">
    <source>
        <dbReference type="ARBA" id="ARBA00022840"/>
    </source>
</evidence>
<dbReference type="InterPro" id="IPR003439">
    <property type="entry name" value="ABC_transporter-like_ATP-bd"/>
</dbReference>
<name>A0A5N7BL31_9EURO</name>
<evidence type="ECO:0000256" key="4">
    <source>
        <dbReference type="ARBA" id="ARBA00022475"/>
    </source>
</evidence>
<dbReference type="Proteomes" id="UP000326198">
    <property type="component" value="Unassembled WGS sequence"/>
</dbReference>
<feature type="compositionally biased region" description="Basic and acidic residues" evidence="12">
    <location>
        <begin position="636"/>
        <end position="648"/>
    </location>
</feature>
<evidence type="ECO:0000256" key="1">
    <source>
        <dbReference type="ARBA" id="ARBA00004651"/>
    </source>
</evidence>
<dbReference type="GO" id="GO:0005524">
    <property type="term" value="F:ATP binding"/>
    <property type="evidence" value="ECO:0007669"/>
    <property type="project" value="UniProtKB-KW"/>
</dbReference>
<keyword evidence="7" id="KW-0547">Nucleotide-binding</keyword>
<feature type="transmembrane region" description="Helical" evidence="13">
    <location>
        <begin position="207"/>
        <end position="228"/>
    </location>
</feature>
<keyword evidence="9 13" id="KW-1133">Transmembrane helix</keyword>
<dbReference type="InterPro" id="IPR027417">
    <property type="entry name" value="P-loop_NTPase"/>
</dbReference>
<feature type="region of interest" description="Disordered" evidence="12">
    <location>
        <begin position="634"/>
        <end position="662"/>
    </location>
</feature>
<evidence type="ECO:0000256" key="11">
    <source>
        <dbReference type="ARBA" id="ARBA00023180"/>
    </source>
</evidence>
<protein>
    <submittedName>
        <fullName evidence="16">P-loop containing nucleoside triphosphate hydrolase protein</fullName>
    </submittedName>
</protein>
<feature type="transmembrane region" description="Helical" evidence="13">
    <location>
        <begin position="108"/>
        <end position="132"/>
    </location>
</feature>
<dbReference type="Gene3D" id="3.40.50.300">
    <property type="entry name" value="P-loop containing nucleotide triphosphate hydrolases"/>
    <property type="match status" value="2"/>
</dbReference>
<accession>A0A5N7BL31</accession>
<dbReference type="Gene3D" id="1.20.1560.10">
    <property type="entry name" value="ABC transporter type 1, transmembrane domain"/>
    <property type="match status" value="1"/>
</dbReference>
<reference evidence="16 17" key="1">
    <citation type="submission" date="2019-04" db="EMBL/GenBank/DDBJ databases">
        <title>Friends and foes A comparative genomics studyof 23 Aspergillus species from section Flavi.</title>
        <authorList>
            <consortium name="DOE Joint Genome Institute"/>
            <person name="Kjaerbolling I."/>
            <person name="Vesth T."/>
            <person name="Frisvad J.C."/>
            <person name="Nybo J.L."/>
            <person name="Theobald S."/>
            <person name="Kildgaard S."/>
            <person name="Isbrandt T."/>
            <person name="Kuo A."/>
            <person name="Sato A."/>
            <person name="Lyhne E.K."/>
            <person name="Kogle M.E."/>
            <person name="Wiebenga A."/>
            <person name="Kun R.S."/>
            <person name="Lubbers R.J."/>
            <person name="Makela M.R."/>
            <person name="Barry K."/>
            <person name="Chovatia M."/>
            <person name="Clum A."/>
            <person name="Daum C."/>
            <person name="Haridas S."/>
            <person name="He G."/>
            <person name="LaButti K."/>
            <person name="Lipzen A."/>
            <person name="Mondo S."/>
            <person name="Riley R."/>
            <person name="Salamov A."/>
            <person name="Simmons B.A."/>
            <person name="Magnuson J.K."/>
            <person name="Henrissat B."/>
            <person name="Mortensen U.H."/>
            <person name="Larsen T.O."/>
            <person name="Devries R.P."/>
            <person name="Grigoriev I.V."/>
            <person name="Machida M."/>
            <person name="Baker S.E."/>
            <person name="Andersen M.R."/>
        </authorList>
    </citation>
    <scope>NUCLEOTIDE SEQUENCE [LARGE SCALE GENOMIC DNA]</scope>
    <source>
        <strain evidence="16 17">IBT 29228</strain>
    </source>
</reference>
<dbReference type="GO" id="GO:0005743">
    <property type="term" value="C:mitochondrial inner membrane"/>
    <property type="evidence" value="ECO:0007669"/>
    <property type="project" value="TreeGrafter"/>
</dbReference>
<feature type="transmembrane region" description="Helical" evidence="13">
    <location>
        <begin position="181"/>
        <end position="201"/>
    </location>
</feature>
<dbReference type="Pfam" id="PF00664">
    <property type="entry name" value="ABC_membrane"/>
    <property type="match status" value="2"/>
</dbReference>
<dbReference type="SMART" id="SM00382">
    <property type="entry name" value="AAA"/>
    <property type="match status" value="2"/>
</dbReference>
<feature type="transmembrane region" description="Helical" evidence="13">
    <location>
        <begin position="929"/>
        <end position="950"/>
    </location>
</feature>
<keyword evidence="17" id="KW-1185">Reference proteome</keyword>
<dbReference type="GO" id="GO:0005886">
    <property type="term" value="C:plasma membrane"/>
    <property type="evidence" value="ECO:0007669"/>
    <property type="project" value="UniProtKB-SubCell"/>
</dbReference>
<dbReference type="PROSITE" id="PS00211">
    <property type="entry name" value="ABC_TRANSPORTER_1"/>
    <property type="match status" value="2"/>
</dbReference>
<keyword evidence="4" id="KW-1003">Cell membrane</keyword>
<keyword evidence="11" id="KW-0325">Glycoprotein</keyword>
<evidence type="ECO:0000313" key="17">
    <source>
        <dbReference type="Proteomes" id="UP000326198"/>
    </source>
</evidence>
<dbReference type="FunFam" id="3.40.50.300:FF:000913">
    <property type="entry name" value="ABC multidrug transporter SitT"/>
    <property type="match status" value="1"/>
</dbReference>
<keyword evidence="16" id="KW-0378">Hydrolase</keyword>
<feature type="transmembrane region" description="Helical" evidence="13">
    <location>
        <begin position="962"/>
        <end position="984"/>
    </location>
</feature>
<evidence type="ECO:0000256" key="7">
    <source>
        <dbReference type="ARBA" id="ARBA00022741"/>
    </source>
</evidence>
<organism evidence="16 17">
    <name type="scientific">Aspergillus bertholletiae</name>
    <dbReference type="NCBI Taxonomy" id="1226010"/>
    <lineage>
        <taxon>Eukaryota</taxon>
        <taxon>Fungi</taxon>
        <taxon>Dikarya</taxon>
        <taxon>Ascomycota</taxon>
        <taxon>Pezizomycotina</taxon>
        <taxon>Eurotiomycetes</taxon>
        <taxon>Eurotiomycetidae</taxon>
        <taxon>Eurotiales</taxon>
        <taxon>Aspergillaceae</taxon>
        <taxon>Aspergillus</taxon>
        <taxon>Aspergillus subgen. Circumdati</taxon>
    </lineage>
</organism>
<feature type="transmembrane region" description="Helical" evidence="13">
    <location>
        <begin position="743"/>
        <end position="774"/>
    </location>
</feature>
<proteinExistence type="inferred from homology"/>
<dbReference type="EMBL" id="ML736162">
    <property type="protein sequence ID" value="KAE8382489.1"/>
    <property type="molecule type" value="Genomic_DNA"/>
</dbReference>
<evidence type="ECO:0000256" key="12">
    <source>
        <dbReference type="SAM" id="MobiDB-lite"/>
    </source>
</evidence>
<feature type="transmembrane region" description="Helical" evidence="13">
    <location>
        <begin position="54"/>
        <end position="74"/>
    </location>
</feature>
<dbReference type="PANTHER" id="PTHR43394:SF27">
    <property type="entry name" value="ATP-DEPENDENT TRANSLOCASE ABCB1-LIKE"/>
    <property type="match status" value="1"/>
</dbReference>
<dbReference type="CDD" id="cd03249">
    <property type="entry name" value="ABC_MTABC3_MDL1_MDL2"/>
    <property type="match status" value="1"/>
</dbReference>
<evidence type="ECO:0000256" key="3">
    <source>
        <dbReference type="ARBA" id="ARBA00022448"/>
    </source>
</evidence>
<feature type="domain" description="ABC transporter" evidence="14">
    <location>
        <begin position="384"/>
        <end position="629"/>
    </location>
</feature>
<feature type="transmembrane region" description="Helical" evidence="13">
    <location>
        <begin position="817"/>
        <end position="840"/>
    </location>
</feature>
<feature type="transmembrane region" description="Helical" evidence="13">
    <location>
        <begin position="283"/>
        <end position="303"/>
    </location>
</feature>
<evidence type="ECO:0000313" key="16">
    <source>
        <dbReference type="EMBL" id="KAE8382489.1"/>
    </source>
</evidence>
<dbReference type="GO" id="GO:0015421">
    <property type="term" value="F:ABC-type oligopeptide transporter activity"/>
    <property type="evidence" value="ECO:0007669"/>
    <property type="project" value="TreeGrafter"/>
</dbReference>
<dbReference type="FunFam" id="1.20.1560.10:FF:000057">
    <property type="entry name" value="ABC multidrug transporter SitT"/>
    <property type="match status" value="1"/>
</dbReference>
<dbReference type="PROSITE" id="PS50929">
    <property type="entry name" value="ABC_TM1F"/>
    <property type="match status" value="2"/>
</dbReference>
<dbReference type="OrthoDB" id="6500128at2759"/>
<comment type="subcellular location">
    <subcellularLocation>
        <location evidence="1">Cell membrane</location>
        <topology evidence="1">Multi-pass membrane protein</topology>
    </subcellularLocation>
</comment>
<evidence type="ECO:0000259" key="14">
    <source>
        <dbReference type="PROSITE" id="PS50893"/>
    </source>
</evidence>
<evidence type="ECO:0000256" key="6">
    <source>
        <dbReference type="ARBA" id="ARBA00022737"/>
    </source>
</evidence>
<feature type="domain" description="ABC transmembrane type-1" evidence="15">
    <location>
        <begin position="702"/>
        <end position="990"/>
    </location>
</feature>
<dbReference type="InterPro" id="IPR003593">
    <property type="entry name" value="AAA+_ATPase"/>
</dbReference>
<dbReference type="InterPro" id="IPR017871">
    <property type="entry name" value="ABC_transporter-like_CS"/>
</dbReference>
<dbReference type="InterPro" id="IPR036640">
    <property type="entry name" value="ABC1_TM_sf"/>
</dbReference>
<keyword evidence="5 13" id="KW-0812">Transmembrane</keyword>
<dbReference type="SUPFAM" id="SSF90123">
    <property type="entry name" value="ABC transporter transmembrane region"/>
    <property type="match status" value="2"/>
</dbReference>
<feature type="transmembrane region" description="Helical" evidence="13">
    <location>
        <begin position="846"/>
        <end position="864"/>
    </location>
</feature>
<keyword evidence="8" id="KW-0067">ATP-binding</keyword>
<feature type="domain" description="ABC transmembrane type-1" evidence="15">
    <location>
        <begin position="58"/>
        <end position="349"/>
    </location>
</feature>
<dbReference type="GO" id="GO:0016887">
    <property type="term" value="F:ATP hydrolysis activity"/>
    <property type="evidence" value="ECO:0007669"/>
    <property type="project" value="InterPro"/>
</dbReference>
<feature type="domain" description="ABC transporter" evidence="14">
    <location>
        <begin position="1027"/>
        <end position="1264"/>
    </location>
</feature>